<organism evidence="4 5">
    <name type="scientific">Kumtagia ephedrae</name>
    <dbReference type="NCBI Taxonomy" id="2116701"/>
    <lineage>
        <taxon>Bacteria</taxon>
        <taxon>Pseudomonadati</taxon>
        <taxon>Pseudomonadota</taxon>
        <taxon>Alphaproteobacteria</taxon>
        <taxon>Hyphomicrobiales</taxon>
        <taxon>Phyllobacteriaceae</taxon>
        <taxon>Kumtagia</taxon>
    </lineage>
</organism>
<dbReference type="PROSITE" id="PS51480">
    <property type="entry name" value="DHAL"/>
    <property type="match status" value="1"/>
</dbReference>
<feature type="domain" description="DhaL" evidence="3">
    <location>
        <begin position="6"/>
        <end position="199"/>
    </location>
</feature>
<dbReference type="InterPro" id="IPR004007">
    <property type="entry name" value="DhaL_dom"/>
</dbReference>
<gene>
    <name evidence="4" type="ORF">C7I84_27670</name>
</gene>
<dbReference type="RefSeq" id="WP_106775440.1">
    <property type="nucleotide sequence ID" value="NZ_PXYK01000044.1"/>
</dbReference>
<dbReference type="OrthoDB" id="9800291at2"/>
<dbReference type="PANTHER" id="PTHR28629">
    <property type="entry name" value="TRIOKINASE/FMN CYCLASE"/>
    <property type="match status" value="1"/>
</dbReference>
<protein>
    <submittedName>
        <fullName evidence="4">Phosphatase</fullName>
    </submittedName>
</protein>
<proteinExistence type="predicted"/>
<dbReference type="PANTHER" id="PTHR28629:SF4">
    <property type="entry name" value="TRIOKINASE_FMN CYCLASE"/>
    <property type="match status" value="1"/>
</dbReference>
<dbReference type="InterPro" id="IPR050861">
    <property type="entry name" value="Dihydroxyacetone_Kinase"/>
</dbReference>
<sequence length="199" mass="20636">MALTAGSLRTAIARILAALETEHEALTSLDGQIGDGDLGITLLKAFRELDRIKGDLPDDLGMALMQGASAVSKVSSSSFGTLLATSLMAAAKLTRGRTEAEWSEVPGFLDKAVEAMMARGKASLGDKTVMDAVSGAAKAAAGKDDPAELLAAAREGVNAALAEFRDKPNRIGRARIFAERTVGMDDPGMVAFKVMVGAL</sequence>
<dbReference type="SMART" id="SM01120">
    <property type="entry name" value="Dak2"/>
    <property type="match status" value="1"/>
</dbReference>
<dbReference type="InterPro" id="IPR036117">
    <property type="entry name" value="DhaL_dom_sf"/>
</dbReference>
<dbReference type="EMBL" id="PXYK01000044">
    <property type="protein sequence ID" value="PSJ51064.1"/>
    <property type="molecule type" value="Genomic_DNA"/>
</dbReference>
<accession>A0A2P7RLF8</accession>
<dbReference type="Gene3D" id="1.25.40.340">
    <property type="match status" value="1"/>
</dbReference>
<keyword evidence="1" id="KW-0808">Transferase</keyword>
<dbReference type="GO" id="GO:0005829">
    <property type="term" value="C:cytosol"/>
    <property type="evidence" value="ECO:0007669"/>
    <property type="project" value="TreeGrafter"/>
</dbReference>
<dbReference type="GO" id="GO:0004371">
    <property type="term" value="F:glycerone kinase activity"/>
    <property type="evidence" value="ECO:0007669"/>
    <property type="project" value="InterPro"/>
</dbReference>
<evidence type="ECO:0000256" key="1">
    <source>
        <dbReference type="ARBA" id="ARBA00022679"/>
    </source>
</evidence>
<dbReference type="SUPFAM" id="SSF101473">
    <property type="entry name" value="DhaL-like"/>
    <property type="match status" value="1"/>
</dbReference>
<dbReference type="GO" id="GO:0019563">
    <property type="term" value="P:glycerol catabolic process"/>
    <property type="evidence" value="ECO:0007669"/>
    <property type="project" value="TreeGrafter"/>
</dbReference>
<dbReference type="Proteomes" id="UP000241229">
    <property type="component" value="Unassembled WGS sequence"/>
</dbReference>
<keyword evidence="5" id="KW-1185">Reference proteome</keyword>
<dbReference type="Pfam" id="PF02734">
    <property type="entry name" value="Dak2"/>
    <property type="match status" value="1"/>
</dbReference>
<evidence type="ECO:0000259" key="3">
    <source>
        <dbReference type="PROSITE" id="PS51480"/>
    </source>
</evidence>
<comment type="caution">
    <text evidence="4">The sequence shown here is derived from an EMBL/GenBank/DDBJ whole genome shotgun (WGS) entry which is preliminary data.</text>
</comment>
<reference evidence="4 5" key="1">
    <citation type="submission" date="2018-03" db="EMBL/GenBank/DDBJ databases">
        <title>The draft genome of Mesorhizobium sp. 6GN-30.</title>
        <authorList>
            <person name="Liu L."/>
            <person name="Li L."/>
            <person name="Wang T."/>
            <person name="Zhang X."/>
            <person name="Liang L."/>
        </authorList>
    </citation>
    <scope>NUCLEOTIDE SEQUENCE [LARGE SCALE GENOMIC DNA]</scope>
    <source>
        <strain evidence="4 5">6GN30</strain>
    </source>
</reference>
<keyword evidence="2" id="KW-0418">Kinase</keyword>
<evidence type="ECO:0000313" key="5">
    <source>
        <dbReference type="Proteomes" id="UP000241229"/>
    </source>
</evidence>
<name>A0A2P7RLF8_9HYPH</name>
<dbReference type="AlphaFoldDB" id="A0A2P7RLF8"/>
<evidence type="ECO:0000313" key="4">
    <source>
        <dbReference type="EMBL" id="PSJ51064.1"/>
    </source>
</evidence>
<evidence type="ECO:0000256" key="2">
    <source>
        <dbReference type="ARBA" id="ARBA00022777"/>
    </source>
</evidence>